<proteinExistence type="predicted"/>
<organism evidence="5 6">
    <name type="scientific">Actinomyces israelii</name>
    <dbReference type="NCBI Taxonomy" id="1659"/>
    <lineage>
        <taxon>Bacteria</taxon>
        <taxon>Bacillati</taxon>
        <taxon>Actinomycetota</taxon>
        <taxon>Actinomycetes</taxon>
        <taxon>Actinomycetales</taxon>
        <taxon>Actinomycetaceae</taxon>
        <taxon>Actinomyces</taxon>
    </lineage>
</organism>
<gene>
    <name evidence="5" type="ORF">OHJ16_12580</name>
</gene>
<keyword evidence="6" id="KW-1185">Reference proteome</keyword>
<dbReference type="EMBL" id="JAPTMY010000032">
    <property type="protein sequence ID" value="MCZ0858877.1"/>
    <property type="molecule type" value="Genomic_DNA"/>
</dbReference>
<evidence type="ECO:0000256" key="1">
    <source>
        <dbReference type="ARBA" id="ARBA00022448"/>
    </source>
</evidence>
<feature type="domain" description="ABC transporter" evidence="4">
    <location>
        <begin position="7"/>
        <end position="223"/>
    </location>
</feature>
<dbReference type="PROSITE" id="PS50893">
    <property type="entry name" value="ABC_TRANSPORTER_2"/>
    <property type="match status" value="1"/>
</dbReference>
<dbReference type="PANTHER" id="PTHR42939">
    <property type="entry name" value="ABC TRANSPORTER ATP-BINDING PROTEIN ALBC-RELATED"/>
    <property type="match status" value="1"/>
</dbReference>
<dbReference type="InterPro" id="IPR003593">
    <property type="entry name" value="AAA+_ATPase"/>
</dbReference>
<dbReference type="InterPro" id="IPR003439">
    <property type="entry name" value="ABC_transporter-like_ATP-bd"/>
</dbReference>
<keyword evidence="3 5" id="KW-0067">ATP-binding</keyword>
<dbReference type="GO" id="GO:0005524">
    <property type="term" value="F:ATP binding"/>
    <property type="evidence" value="ECO:0007669"/>
    <property type="project" value="UniProtKB-KW"/>
</dbReference>
<evidence type="ECO:0000313" key="6">
    <source>
        <dbReference type="Proteomes" id="UP001072034"/>
    </source>
</evidence>
<dbReference type="SMART" id="SM00382">
    <property type="entry name" value="AAA"/>
    <property type="match status" value="1"/>
</dbReference>
<dbReference type="Gene3D" id="3.40.50.300">
    <property type="entry name" value="P-loop containing nucleotide triphosphate hydrolases"/>
    <property type="match status" value="1"/>
</dbReference>
<evidence type="ECO:0000313" key="5">
    <source>
        <dbReference type="EMBL" id="MCZ0858877.1"/>
    </source>
</evidence>
<dbReference type="Proteomes" id="UP001072034">
    <property type="component" value="Unassembled WGS sequence"/>
</dbReference>
<dbReference type="Pfam" id="PF00005">
    <property type="entry name" value="ABC_tran"/>
    <property type="match status" value="1"/>
</dbReference>
<dbReference type="PANTHER" id="PTHR42939:SF1">
    <property type="entry name" value="ABC TRANSPORTER ATP-BINDING PROTEIN ALBC-RELATED"/>
    <property type="match status" value="1"/>
</dbReference>
<evidence type="ECO:0000256" key="2">
    <source>
        <dbReference type="ARBA" id="ARBA00022741"/>
    </source>
</evidence>
<keyword evidence="2" id="KW-0547">Nucleotide-binding</keyword>
<dbReference type="RefSeq" id="WP_268918202.1">
    <property type="nucleotide sequence ID" value="NZ_JAPTMY010000032.1"/>
</dbReference>
<evidence type="ECO:0000259" key="4">
    <source>
        <dbReference type="PROSITE" id="PS50893"/>
    </source>
</evidence>
<reference evidence="5" key="1">
    <citation type="submission" date="2022-10" db="EMBL/GenBank/DDBJ databases">
        <title>Genome sequence of Actinomyces israelii ATCC 10048.</title>
        <authorList>
            <person name="Watt R.M."/>
            <person name="Tong W.M."/>
        </authorList>
    </citation>
    <scope>NUCLEOTIDE SEQUENCE</scope>
    <source>
        <strain evidence="5">ATCC 10048</strain>
    </source>
</reference>
<keyword evidence="1" id="KW-0813">Transport</keyword>
<dbReference type="SUPFAM" id="SSF52540">
    <property type="entry name" value="P-loop containing nucleoside triphosphate hydrolases"/>
    <property type="match status" value="1"/>
</dbReference>
<dbReference type="InterPro" id="IPR027417">
    <property type="entry name" value="P-loop_NTPase"/>
</dbReference>
<dbReference type="CDD" id="cd03230">
    <property type="entry name" value="ABC_DR_subfamily_A"/>
    <property type="match status" value="1"/>
</dbReference>
<accession>A0ABT4IAW0</accession>
<protein>
    <submittedName>
        <fullName evidence="5">ABC transporter ATP-binding protein</fullName>
    </submittedName>
</protein>
<dbReference type="InterPro" id="IPR051782">
    <property type="entry name" value="ABC_Transporter_VariousFunc"/>
</dbReference>
<sequence>MVDSPVVSFRSMSVRYGRFEAIRRLSFDLLADFGVVGLFGPNGAGKTTTMRVLCGDINRYEGEAVVPSRKDIAYLPDKPFLYRWLSVEQAMMLFSSRHADFRKAVFEHFLEGSNVTMRRRVGELSKGMSERLHLALIMARAPRIYVLDEPLAGVDPLTRDRLLEIIRVSRSEGAPVLLSTHLIQGVERIFDRVMMISDGRLLALGTVEEVRRQGDGDLEQAYKRVVSSYE</sequence>
<evidence type="ECO:0000256" key="3">
    <source>
        <dbReference type="ARBA" id="ARBA00022840"/>
    </source>
</evidence>
<comment type="caution">
    <text evidence="5">The sequence shown here is derived from an EMBL/GenBank/DDBJ whole genome shotgun (WGS) entry which is preliminary data.</text>
</comment>
<name>A0ABT4IAW0_9ACTO</name>